<keyword evidence="2" id="KW-1185">Reference proteome</keyword>
<dbReference type="GeneID" id="54580361"/>
<gene>
    <name evidence="1" type="ORF">BU26DRAFT_507887</name>
</gene>
<dbReference type="EMBL" id="ML987199">
    <property type="protein sequence ID" value="KAF2246283.1"/>
    <property type="molecule type" value="Genomic_DNA"/>
</dbReference>
<organism evidence="1 2">
    <name type="scientific">Trematosphaeria pertusa</name>
    <dbReference type="NCBI Taxonomy" id="390896"/>
    <lineage>
        <taxon>Eukaryota</taxon>
        <taxon>Fungi</taxon>
        <taxon>Dikarya</taxon>
        <taxon>Ascomycota</taxon>
        <taxon>Pezizomycotina</taxon>
        <taxon>Dothideomycetes</taxon>
        <taxon>Pleosporomycetidae</taxon>
        <taxon>Pleosporales</taxon>
        <taxon>Massarineae</taxon>
        <taxon>Trematosphaeriaceae</taxon>
        <taxon>Trematosphaeria</taxon>
    </lineage>
</organism>
<dbReference type="AlphaFoldDB" id="A0A6A6I9S5"/>
<dbReference type="RefSeq" id="XP_033681287.1">
    <property type="nucleotide sequence ID" value="XM_033827031.1"/>
</dbReference>
<dbReference type="Proteomes" id="UP000800094">
    <property type="component" value="Unassembled WGS sequence"/>
</dbReference>
<sequence>MSTSEAGSTAESSASELFSLILEARVVLHKDVSATPTEVYESVKSLRDGRSKGNNNLLREIRAQLLELVQHFKSFRSKYEAVLEPDITSFAPREAEAARQCRLYLGMDERIALEAATLFRKYLEHKCQEGDGVRRILPLEQEVRQVDALLSIHDENSGDA</sequence>
<protein>
    <submittedName>
        <fullName evidence="1">Uncharacterized protein</fullName>
    </submittedName>
</protein>
<proteinExistence type="predicted"/>
<reference evidence="1" key="1">
    <citation type="journal article" date="2020" name="Stud. Mycol.">
        <title>101 Dothideomycetes genomes: a test case for predicting lifestyles and emergence of pathogens.</title>
        <authorList>
            <person name="Haridas S."/>
            <person name="Albert R."/>
            <person name="Binder M."/>
            <person name="Bloem J."/>
            <person name="Labutti K."/>
            <person name="Salamov A."/>
            <person name="Andreopoulos B."/>
            <person name="Baker S."/>
            <person name="Barry K."/>
            <person name="Bills G."/>
            <person name="Bluhm B."/>
            <person name="Cannon C."/>
            <person name="Castanera R."/>
            <person name="Culley D."/>
            <person name="Daum C."/>
            <person name="Ezra D."/>
            <person name="Gonzalez J."/>
            <person name="Henrissat B."/>
            <person name="Kuo A."/>
            <person name="Liang C."/>
            <person name="Lipzen A."/>
            <person name="Lutzoni F."/>
            <person name="Magnuson J."/>
            <person name="Mondo S."/>
            <person name="Nolan M."/>
            <person name="Ohm R."/>
            <person name="Pangilinan J."/>
            <person name="Park H.-J."/>
            <person name="Ramirez L."/>
            <person name="Alfaro M."/>
            <person name="Sun H."/>
            <person name="Tritt A."/>
            <person name="Yoshinaga Y."/>
            <person name="Zwiers L.-H."/>
            <person name="Turgeon B."/>
            <person name="Goodwin S."/>
            <person name="Spatafora J."/>
            <person name="Crous P."/>
            <person name="Grigoriev I."/>
        </authorList>
    </citation>
    <scope>NUCLEOTIDE SEQUENCE</scope>
    <source>
        <strain evidence="1">CBS 122368</strain>
    </source>
</reference>
<name>A0A6A6I9S5_9PLEO</name>
<evidence type="ECO:0000313" key="1">
    <source>
        <dbReference type="EMBL" id="KAF2246283.1"/>
    </source>
</evidence>
<accession>A0A6A6I9S5</accession>
<evidence type="ECO:0000313" key="2">
    <source>
        <dbReference type="Proteomes" id="UP000800094"/>
    </source>
</evidence>